<dbReference type="GO" id="GO:0016846">
    <property type="term" value="F:carbon-sulfur lyase activity"/>
    <property type="evidence" value="ECO:0007669"/>
    <property type="project" value="TreeGrafter"/>
</dbReference>
<dbReference type="InterPro" id="IPR015421">
    <property type="entry name" value="PyrdxlP-dep_Trfase_major"/>
</dbReference>
<dbReference type="GO" id="GO:0030170">
    <property type="term" value="F:pyridoxal phosphate binding"/>
    <property type="evidence" value="ECO:0007669"/>
    <property type="project" value="InterPro"/>
</dbReference>
<accession>A0A921FXV9</accession>
<dbReference type="Pfam" id="PF01053">
    <property type="entry name" value="Cys_Met_Meta_PP"/>
    <property type="match status" value="1"/>
</dbReference>
<comment type="caution">
    <text evidence="4">The sequence shown here is derived from an EMBL/GenBank/DDBJ whole genome shotgun (WGS) entry which is preliminary data.</text>
</comment>
<comment type="similarity">
    <text evidence="3">Belongs to the trans-sulfuration enzymes family.</text>
</comment>
<dbReference type="PANTHER" id="PTHR11808">
    <property type="entry name" value="TRANS-SULFURATION ENZYME FAMILY MEMBER"/>
    <property type="match status" value="1"/>
</dbReference>
<evidence type="ECO:0000256" key="1">
    <source>
        <dbReference type="ARBA" id="ARBA00001933"/>
    </source>
</evidence>
<name>A0A921FXV9_SPOPS</name>
<comment type="cofactor">
    <cofactor evidence="1 3">
        <name>pyridoxal 5'-phosphate</name>
        <dbReference type="ChEBI" id="CHEBI:597326"/>
    </cofactor>
</comment>
<dbReference type="Gene3D" id="3.40.640.10">
    <property type="entry name" value="Type I PLP-dependent aspartate aminotransferase-like (Major domain)"/>
    <property type="match status" value="1"/>
</dbReference>
<dbReference type="InterPro" id="IPR000277">
    <property type="entry name" value="Cys/Met-Metab_PyrdxlP-dep_enz"/>
</dbReference>
<dbReference type="SUPFAM" id="SSF53383">
    <property type="entry name" value="PLP-dependent transferases"/>
    <property type="match status" value="1"/>
</dbReference>
<dbReference type="GO" id="GO:0005737">
    <property type="term" value="C:cytoplasm"/>
    <property type="evidence" value="ECO:0007669"/>
    <property type="project" value="TreeGrafter"/>
</dbReference>
<reference evidence="4" key="2">
    <citation type="submission" date="2021-09" db="EMBL/GenBank/DDBJ databases">
        <authorList>
            <person name="Gilroy R."/>
        </authorList>
    </citation>
    <scope>NUCLEOTIDE SEQUENCE</scope>
    <source>
        <strain evidence="4">CHK171-7178</strain>
    </source>
</reference>
<evidence type="ECO:0000256" key="2">
    <source>
        <dbReference type="ARBA" id="ARBA00022898"/>
    </source>
</evidence>
<dbReference type="AlphaFoldDB" id="A0A921FXV9"/>
<evidence type="ECO:0000313" key="5">
    <source>
        <dbReference type="Proteomes" id="UP000698173"/>
    </source>
</evidence>
<sequence>MDIRTRCIHGSKDGTHLTGAVTVPIYQSATFGHPAVGESTGYDYSRLQNPTREQLENTVAGLEGGVDAMAFSTGMAAITTMMELFKIGDHIIASSDLYGGSHRLFSHISEK</sequence>
<gene>
    <name evidence="4" type="ORF">K8V56_04810</name>
</gene>
<dbReference type="EMBL" id="DYWT01000080">
    <property type="protein sequence ID" value="HJF31086.1"/>
    <property type="molecule type" value="Genomic_DNA"/>
</dbReference>
<dbReference type="GO" id="GO:0016740">
    <property type="term" value="F:transferase activity"/>
    <property type="evidence" value="ECO:0007669"/>
    <property type="project" value="UniProtKB-KW"/>
</dbReference>
<dbReference type="Proteomes" id="UP000698173">
    <property type="component" value="Unassembled WGS sequence"/>
</dbReference>
<keyword evidence="4" id="KW-0808">Transferase</keyword>
<reference evidence="4" key="1">
    <citation type="journal article" date="2021" name="PeerJ">
        <title>Extensive microbial diversity within the chicken gut microbiome revealed by metagenomics and culture.</title>
        <authorList>
            <person name="Gilroy R."/>
            <person name="Ravi A."/>
            <person name="Getino M."/>
            <person name="Pursley I."/>
            <person name="Horton D.L."/>
            <person name="Alikhan N.F."/>
            <person name="Baker D."/>
            <person name="Gharbi K."/>
            <person name="Hall N."/>
            <person name="Watson M."/>
            <person name="Adriaenssens E.M."/>
            <person name="Foster-Nyarko E."/>
            <person name="Jarju S."/>
            <person name="Secka A."/>
            <person name="Antonio M."/>
            <person name="Oren A."/>
            <person name="Chaudhuri R.R."/>
            <person name="La Ragione R."/>
            <person name="Hildebrand F."/>
            <person name="Pallen M.J."/>
        </authorList>
    </citation>
    <scope>NUCLEOTIDE SEQUENCE</scope>
    <source>
        <strain evidence="4">CHK171-7178</strain>
    </source>
</reference>
<feature type="non-terminal residue" evidence="4">
    <location>
        <position position="111"/>
    </location>
</feature>
<proteinExistence type="inferred from homology"/>
<evidence type="ECO:0000313" key="4">
    <source>
        <dbReference type="EMBL" id="HJF31086.1"/>
    </source>
</evidence>
<dbReference type="GO" id="GO:0019346">
    <property type="term" value="P:transsulfuration"/>
    <property type="evidence" value="ECO:0007669"/>
    <property type="project" value="InterPro"/>
</dbReference>
<keyword evidence="2 3" id="KW-0663">Pyridoxal phosphate</keyword>
<protein>
    <submittedName>
        <fullName evidence="4">PLP-dependent transferase</fullName>
    </submittedName>
</protein>
<dbReference type="InterPro" id="IPR015424">
    <property type="entry name" value="PyrdxlP-dep_Trfase"/>
</dbReference>
<organism evidence="4 5">
    <name type="scientific">Sporosarcina psychrophila</name>
    <name type="common">Bacillus psychrophilus</name>
    <dbReference type="NCBI Taxonomy" id="1476"/>
    <lineage>
        <taxon>Bacteria</taxon>
        <taxon>Bacillati</taxon>
        <taxon>Bacillota</taxon>
        <taxon>Bacilli</taxon>
        <taxon>Bacillales</taxon>
        <taxon>Caryophanaceae</taxon>
        <taxon>Sporosarcina</taxon>
    </lineage>
</organism>
<evidence type="ECO:0000256" key="3">
    <source>
        <dbReference type="RuleBase" id="RU362118"/>
    </source>
</evidence>